<comment type="similarity">
    <text evidence="1">Belongs to the gamma-glutamylcyclotransferase family. ChaC subfamily.</text>
</comment>
<organism evidence="7">
    <name type="scientific">Echinostoma caproni</name>
    <dbReference type="NCBI Taxonomy" id="27848"/>
    <lineage>
        <taxon>Eukaryota</taxon>
        <taxon>Metazoa</taxon>
        <taxon>Spiralia</taxon>
        <taxon>Lophotrochozoa</taxon>
        <taxon>Platyhelminthes</taxon>
        <taxon>Trematoda</taxon>
        <taxon>Digenea</taxon>
        <taxon>Plagiorchiida</taxon>
        <taxon>Echinostomata</taxon>
        <taxon>Echinostomatoidea</taxon>
        <taxon>Echinostomatidae</taxon>
        <taxon>Echinostoma</taxon>
    </lineage>
</organism>
<proteinExistence type="inferred from homology"/>
<gene>
    <name evidence="5" type="ORF">ECPE_LOCUS12854</name>
</gene>
<dbReference type="Proteomes" id="UP000272942">
    <property type="component" value="Unassembled WGS sequence"/>
</dbReference>
<evidence type="ECO:0000256" key="3">
    <source>
        <dbReference type="ARBA" id="ARBA00023239"/>
    </source>
</evidence>
<dbReference type="Gene3D" id="3.10.490.10">
    <property type="entry name" value="Gamma-glutamyl cyclotransferase-like"/>
    <property type="match status" value="1"/>
</dbReference>
<reference evidence="7" key="1">
    <citation type="submission" date="2016-06" db="UniProtKB">
        <authorList>
            <consortium name="WormBaseParasite"/>
        </authorList>
    </citation>
    <scope>IDENTIFICATION</scope>
</reference>
<dbReference type="EMBL" id="UZAN01053749">
    <property type="protein sequence ID" value="VDP90126.1"/>
    <property type="molecule type" value="Genomic_DNA"/>
</dbReference>
<dbReference type="PANTHER" id="PTHR12192:SF26">
    <property type="entry name" value="GLUTATHIONE-SPECIFIC GAMMA-GLUTAMYLCYCLOTRANSFERASE 1"/>
    <property type="match status" value="1"/>
</dbReference>
<dbReference type="EC" id="4.3.2.7" evidence="2"/>
<evidence type="ECO:0000313" key="5">
    <source>
        <dbReference type="EMBL" id="VDP90126.1"/>
    </source>
</evidence>
<dbReference type="GO" id="GO:0061928">
    <property type="term" value="F:glutathione specific gamma-glutamylcyclotransferase activity"/>
    <property type="evidence" value="ECO:0007669"/>
    <property type="project" value="UniProtKB-EC"/>
</dbReference>
<evidence type="ECO:0000256" key="1">
    <source>
        <dbReference type="ARBA" id="ARBA00009662"/>
    </source>
</evidence>
<dbReference type="AlphaFoldDB" id="A0A183B0W9"/>
<keyword evidence="6" id="KW-1185">Reference proteome</keyword>
<protein>
    <recommendedName>
        <fullName evidence="2">glutathione-specific gamma-glutamylcyclotransferase</fullName>
        <ecNumber evidence="2">4.3.2.7</ecNumber>
    </recommendedName>
</protein>
<dbReference type="WBParaSite" id="ECPE_0001289101-mRNA-1">
    <property type="protein sequence ID" value="ECPE_0001289101-mRNA-1"/>
    <property type="gene ID" value="ECPE_0001289101"/>
</dbReference>
<accession>A0A183B0W9</accession>
<dbReference type="GO" id="GO:0005737">
    <property type="term" value="C:cytoplasm"/>
    <property type="evidence" value="ECO:0007669"/>
    <property type="project" value="TreeGrafter"/>
</dbReference>
<comment type="catalytic activity">
    <reaction evidence="4">
        <text>glutathione = L-cysteinylglycine + 5-oxo-L-proline</text>
        <dbReference type="Rhea" id="RHEA:47724"/>
        <dbReference type="ChEBI" id="CHEBI:57925"/>
        <dbReference type="ChEBI" id="CHEBI:58402"/>
        <dbReference type="ChEBI" id="CHEBI:61694"/>
        <dbReference type="EC" id="4.3.2.7"/>
    </reaction>
</comment>
<keyword evidence="3" id="KW-0456">Lyase</keyword>
<dbReference type="GO" id="GO:0006751">
    <property type="term" value="P:glutathione catabolic process"/>
    <property type="evidence" value="ECO:0007669"/>
    <property type="project" value="InterPro"/>
</dbReference>
<dbReference type="PANTHER" id="PTHR12192">
    <property type="entry name" value="CATION TRANSPORT PROTEIN CHAC-RELATED"/>
    <property type="match status" value="1"/>
</dbReference>
<dbReference type="OrthoDB" id="1933483at2759"/>
<reference evidence="5 6" key="2">
    <citation type="submission" date="2018-11" db="EMBL/GenBank/DDBJ databases">
        <authorList>
            <consortium name="Pathogen Informatics"/>
        </authorList>
    </citation>
    <scope>NUCLEOTIDE SEQUENCE [LARGE SCALE GENOMIC DNA]</scope>
    <source>
        <strain evidence="5 6">Egypt</strain>
    </source>
</reference>
<evidence type="ECO:0000313" key="7">
    <source>
        <dbReference type="WBParaSite" id="ECPE_0001289101-mRNA-1"/>
    </source>
</evidence>
<dbReference type="Pfam" id="PF04752">
    <property type="entry name" value="ChaC"/>
    <property type="match status" value="1"/>
</dbReference>
<sequence length="270" mass="30773">MQKSTVDGEDRLAVFGYGSLIWKPNFMYRRRSVGFIKGYVRRFYQGNVTHRGTREKPGRVATIIPTDEAESRVWGCAYEIVGQEEVKAALEHLNEREVINGGYDFVETDFHPIRPEPGMLTKFKAWVCVHISDTELCDSTLLRGSSQADIPCDLYLGEAPLEVQASQIASARGTCGSNSDYVFRIASFMRNEVPIEQSSTDDPYIFVLERLILNRMMRDGHYSTGGELDDSKRISNFRPLYTTKPCTLDEALFNNDIQSKHYNHSYLIQD</sequence>
<dbReference type="InterPro" id="IPR036568">
    <property type="entry name" value="GGCT-like_sf"/>
</dbReference>
<evidence type="ECO:0000256" key="2">
    <source>
        <dbReference type="ARBA" id="ARBA00012344"/>
    </source>
</evidence>
<dbReference type="SUPFAM" id="SSF110857">
    <property type="entry name" value="Gamma-glutamyl cyclotransferase-like"/>
    <property type="match status" value="1"/>
</dbReference>
<evidence type="ECO:0000256" key="4">
    <source>
        <dbReference type="ARBA" id="ARBA00048073"/>
    </source>
</evidence>
<dbReference type="CDD" id="cd06661">
    <property type="entry name" value="GGCT_like"/>
    <property type="match status" value="1"/>
</dbReference>
<dbReference type="InterPro" id="IPR013024">
    <property type="entry name" value="GGCT-like"/>
</dbReference>
<name>A0A183B0W9_9TREM</name>
<dbReference type="InterPro" id="IPR006840">
    <property type="entry name" value="ChaC"/>
</dbReference>
<evidence type="ECO:0000313" key="6">
    <source>
        <dbReference type="Proteomes" id="UP000272942"/>
    </source>
</evidence>